<dbReference type="AlphaFoldDB" id="A0A174TGQ6"/>
<proteinExistence type="predicted"/>
<protein>
    <submittedName>
        <fullName evidence="1">Uncharacterized protein</fullName>
    </submittedName>
</protein>
<reference evidence="1 2" key="1">
    <citation type="submission" date="2015-09" db="EMBL/GenBank/DDBJ databases">
        <authorList>
            <consortium name="Pathogen Informatics"/>
        </authorList>
    </citation>
    <scope>NUCLEOTIDE SEQUENCE [LARGE SCALE GENOMIC DNA]</scope>
    <source>
        <strain evidence="1 2">2789STDY5834899</strain>
    </source>
</reference>
<evidence type="ECO:0000313" key="1">
    <source>
        <dbReference type="EMBL" id="CUQ08942.1"/>
    </source>
</evidence>
<dbReference type="EMBL" id="CZAP01000022">
    <property type="protein sequence ID" value="CUQ08942.1"/>
    <property type="molecule type" value="Genomic_DNA"/>
</dbReference>
<gene>
    <name evidence="1" type="ORF">ERS852511_04285</name>
</gene>
<sequence length="40" mass="4724">MNKIVQSANTLLSEIKKISILPDRQKLYSQQMINYDTQIR</sequence>
<organism evidence="1 2">
    <name type="scientific">Bacteroides thetaiotaomicron</name>
    <dbReference type="NCBI Taxonomy" id="818"/>
    <lineage>
        <taxon>Bacteria</taxon>
        <taxon>Pseudomonadati</taxon>
        <taxon>Bacteroidota</taxon>
        <taxon>Bacteroidia</taxon>
        <taxon>Bacteroidales</taxon>
        <taxon>Bacteroidaceae</taxon>
        <taxon>Bacteroides</taxon>
    </lineage>
</organism>
<dbReference type="Proteomes" id="UP000095576">
    <property type="component" value="Unassembled WGS sequence"/>
</dbReference>
<accession>A0A174TGQ6</accession>
<name>A0A174TGQ6_BACT4</name>
<evidence type="ECO:0000313" key="2">
    <source>
        <dbReference type="Proteomes" id="UP000095576"/>
    </source>
</evidence>